<sequence>MSEQYPTAPTATAPSPPPSYPPYQPPPVAPRVRDRRLALPWVATVAVVALLVGGGLGFALGYVAHGDGGGSSFQRGPGGFPGGGTFPGGGQVPGNGQQAPGGQVPQQPGS</sequence>
<name>A0ABS7UA51_9ACTN</name>
<comment type="caution">
    <text evidence="3">The sequence shown here is derived from an EMBL/GenBank/DDBJ whole genome shotgun (WGS) entry which is preliminary data.</text>
</comment>
<feature type="compositionally biased region" description="Gly residues" evidence="1">
    <location>
        <begin position="66"/>
        <end position="93"/>
    </location>
</feature>
<accession>A0ABS7UA51</accession>
<gene>
    <name evidence="3" type="ORF">K8U61_05455</name>
</gene>
<reference evidence="3 4" key="1">
    <citation type="submission" date="2021-09" db="EMBL/GenBank/DDBJ databases">
        <title>Whole genome sequence of Nocardioides sp. GBK3QG-3.</title>
        <authorList>
            <person name="Tuo L."/>
        </authorList>
    </citation>
    <scope>NUCLEOTIDE SEQUENCE [LARGE SCALE GENOMIC DNA]</scope>
    <source>
        <strain evidence="3 4">GBK3QG-3</strain>
    </source>
</reference>
<evidence type="ECO:0000313" key="4">
    <source>
        <dbReference type="Proteomes" id="UP000780875"/>
    </source>
</evidence>
<dbReference type="EMBL" id="JAIQZJ010000002">
    <property type="protein sequence ID" value="MBZ5737601.1"/>
    <property type="molecule type" value="Genomic_DNA"/>
</dbReference>
<dbReference type="Proteomes" id="UP000780875">
    <property type="component" value="Unassembled WGS sequence"/>
</dbReference>
<feature type="region of interest" description="Disordered" evidence="1">
    <location>
        <begin position="1"/>
        <end position="30"/>
    </location>
</feature>
<evidence type="ECO:0000256" key="1">
    <source>
        <dbReference type="SAM" id="MobiDB-lite"/>
    </source>
</evidence>
<feature type="compositionally biased region" description="Pro residues" evidence="1">
    <location>
        <begin position="14"/>
        <end position="29"/>
    </location>
</feature>
<feature type="region of interest" description="Disordered" evidence="1">
    <location>
        <begin position="66"/>
        <end position="110"/>
    </location>
</feature>
<evidence type="ECO:0000256" key="2">
    <source>
        <dbReference type="SAM" id="Phobius"/>
    </source>
</evidence>
<protein>
    <recommendedName>
        <fullName evidence="5">Serine/threonine protein kinase</fullName>
    </recommendedName>
</protein>
<dbReference type="RefSeq" id="WP_224121978.1">
    <property type="nucleotide sequence ID" value="NZ_JAIQZJ010000002.1"/>
</dbReference>
<feature type="compositionally biased region" description="Low complexity" evidence="1">
    <location>
        <begin position="94"/>
        <end position="110"/>
    </location>
</feature>
<evidence type="ECO:0008006" key="5">
    <source>
        <dbReference type="Google" id="ProtNLM"/>
    </source>
</evidence>
<keyword evidence="2" id="KW-0812">Transmembrane</keyword>
<proteinExistence type="predicted"/>
<keyword evidence="4" id="KW-1185">Reference proteome</keyword>
<keyword evidence="2" id="KW-0472">Membrane</keyword>
<organism evidence="3 4">
    <name type="scientific">Nocardioides mangrovi</name>
    <dbReference type="NCBI Taxonomy" id="2874580"/>
    <lineage>
        <taxon>Bacteria</taxon>
        <taxon>Bacillati</taxon>
        <taxon>Actinomycetota</taxon>
        <taxon>Actinomycetes</taxon>
        <taxon>Propionibacteriales</taxon>
        <taxon>Nocardioidaceae</taxon>
        <taxon>Nocardioides</taxon>
    </lineage>
</organism>
<evidence type="ECO:0000313" key="3">
    <source>
        <dbReference type="EMBL" id="MBZ5737601.1"/>
    </source>
</evidence>
<feature type="compositionally biased region" description="Low complexity" evidence="1">
    <location>
        <begin position="1"/>
        <end position="13"/>
    </location>
</feature>
<keyword evidence="2" id="KW-1133">Transmembrane helix</keyword>
<feature type="transmembrane region" description="Helical" evidence="2">
    <location>
        <begin position="41"/>
        <end position="64"/>
    </location>
</feature>